<dbReference type="Proteomes" id="UP001066276">
    <property type="component" value="Chromosome 2_1"/>
</dbReference>
<accession>A0AAV7VG74</accession>
<dbReference type="EMBL" id="JANPWB010000003">
    <property type="protein sequence ID" value="KAJ1199466.1"/>
    <property type="molecule type" value="Genomic_DNA"/>
</dbReference>
<evidence type="ECO:0000313" key="2">
    <source>
        <dbReference type="Proteomes" id="UP001066276"/>
    </source>
</evidence>
<gene>
    <name evidence="1" type="ORF">NDU88_003300</name>
</gene>
<protein>
    <submittedName>
        <fullName evidence="1">Uncharacterized protein</fullName>
    </submittedName>
</protein>
<comment type="caution">
    <text evidence="1">The sequence shown here is derived from an EMBL/GenBank/DDBJ whole genome shotgun (WGS) entry which is preliminary data.</text>
</comment>
<name>A0AAV7VG74_PLEWA</name>
<keyword evidence="2" id="KW-1185">Reference proteome</keyword>
<sequence>MWQVSDSGDAACRGEEQPATRSGLEAWAGWAAAKAGHAADSTVAALQEKVENLEALNHSSNIRVVGIAELMAVDNMELFVERLLIRLLGCETFSNIL</sequence>
<organism evidence="1 2">
    <name type="scientific">Pleurodeles waltl</name>
    <name type="common">Iberian ribbed newt</name>
    <dbReference type="NCBI Taxonomy" id="8319"/>
    <lineage>
        <taxon>Eukaryota</taxon>
        <taxon>Metazoa</taxon>
        <taxon>Chordata</taxon>
        <taxon>Craniata</taxon>
        <taxon>Vertebrata</taxon>
        <taxon>Euteleostomi</taxon>
        <taxon>Amphibia</taxon>
        <taxon>Batrachia</taxon>
        <taxon>Caudata</taxon>
        <taxon>Salamandroidea</taxon>
        <taxon>Salamandridae</taxon>
        <taxon>Pleurodelinae</taxon>
        <taxon>Pleurodeles</taxon>
    </lineage>
</organism>
<reference evidence="1" key="1">
    <citation type="journal article" date="2022" name="bioRxiv">
        <title>Sequencing and chromosome-scale assembly of the giantPleurodeles waltlgenome.</title>
        <authorList>
            <person name="Brown T."/>
            <person name="Elewa A."/>
            <person name="Iarovenko S."/>
            <person name="Subramanian E."/>
            <person name="Araus A.J."/>
            <person name="Petzold A."/>
            <person name="Susuki M."/>
            <person name="Suzuki K.-i.T."/>
            <person name="Hayashi T."/>
            <person name="Toyoda A."/>
            <person name="Oliveira C."/>
            <person name="Osipova E."/>
            <person name="Leigh N.D."/>
            <person name="Simon A."/>
            <person name="Yun M.H."/>
        </authorList>
    </citation>
    <scope>NUCLEOTIDE SEQUENCE</scope>
    <source>
        <strain evidence="1">20211129_DDA</strain>
        <tissue evidence="1">Liver</tissue>
    </source>
</reference>
<dbReference type="AlphaFoldDB" id="A0AAV7VG74"/>
<proteinExistence type="predicted"/>
<evidence type="ECO:0000313" key="1">
    <source>
        <dbReference type="EMBL" id="KAJ1199466.1"/>
    </source>
</evidence>